<accession>A0A7K3WQ63</accession>
<keyword evidence="3" id="KW-1185">Reference proteome</keyword>
<evidence type="ECO:0000313" key="3">
    <source>
        <dbReference type="Proteomes" id="UP000486602"/>
    </source>
</evidence>
<evidence type="ECO:0008006" key="4">
    <source>
        <dbReference type="Google" id="ProtNLM"/>
    </source>
</evidence>
<dbReference type="RefSeq" id="WP_163285189.1">
    <property type="nucleotide sequence ID" value="NZ_JAAGVY010000015.1"/>
</dbReference>
<name>A0A7K3WQ63_9FLAO</name>
<reference evidence="2 3" key="1">
    <citation type="submission" date="2020-02" db="EMBL/GenBank/DDBJ databases">
        <title>Out from the shadows clarifying the taxonomy of the family Cryomorphaceae and related taxa by utilizing the GTDB taxonomic framework.</title>
        <authorList>
            <person name="Bowman J.P."/>
        </authorList>
    </citation>
    <scope>NUCLEOTIDE SEQUENCE [LARGE SCALE GENOMIC DNA]</scope>
    <source>
        <strain evidence="2 3">QSSC 1-22</strain>
    </source>
</reference>
<protein>
    <recommendedName>
        <fullName evidence="4">Erythromycin esterase family protein</fullName>
    </recommendedName>
</protein>
<dbReference type="SUPFAM" id="SSF159501">
    <property type="entry name" value="EreA/ChaN-like"/>
    <property type="match status" value="1"/>
</dbReference>
<dbReference type="EMBL" id="JAAGVY010000015">
    <property type="protein sequence ID" value="NEN23797.1"/>
    <property type="molecule type" value="Genomic_DNA"/>
</dbReference>
<evidence type="ECO:0000256" key="1">
    <source>
        <dbReference type="SAM" id="SignalP"/>
    </source>
</evidence>
<keyword evidence="1" id="KW-0732">Signal</keyword>
<evidence type="ECO:0000313" key="2">
    <source>
        <dbReference type="EMBL" id="NEN23797.1"/>
    </source>
</evidence>
<sequence>MVKLILSSFLLFLSLSVFSQEDTISFNRENPPFLDSTIADFDVFLTAEVHWGENNSSRKKKMIEYLSSNNSLDVIVVERSYAFGLWVNYFLESGDSLFLKEFLAVDDFFSTVNGVVYDDEYEFYSWLRNFKIENNLSIQVIGIDMASFWFGKPILWSFLKFTDRNQDMQELLATSIENANILLLKEKLTTRAILKWYRKLKLTTSQIEIVDQQFSNYLFNLQQSVKWSKERNIDYRENEIAANFTNYIAEGQKVYGQFGMGHTMLQPEKLIRSKPFTAFKSRTFMSFAYLLNQDEYYKDKILSIGLVCFNCDRFNDFPGPDLFYPFLTYEDFERLKSEFLKLSPNTLIDLRKTNEKSKHNCQLLLIDFE</sequence>
<dbReference type="AlphaFoldDB" id="A0A7K3WQ63"/>
<gene>
    <name evidence="2" type="ORF">G3O08_09815</name>
</gene>
<feature type="signal peptide" evidence="1">
    <location>
        <begin position="1"/>
        <end position="19"/>
    </location>
</feature>
<feature type="chain" id="PRO_5029901164" description="Erythromycin esterase family protein" evidence="1">
    <location>
        <begin position="20"/>
        <end position="369"/>
    </location>
</feature>
<proteinExistence type="predicted"/>
<comment type="caution">
    <text evidence="2">The sequence shown here is derived from an EMBL/GenBank/DDBJ whole genome shotgun (WGS) entry which is preliminary data.</text>
</comment>
<organism evidence="2 3">
    <name type="scientific">Cryomorpha ignava</name>
    <dbReference type="NCBI Taxonomy" id="101383"/>
    <lineage>
        <taxon>Bacteria</taxon>
        <taxon>Pseudomonadati</taxon>
        <taxon>Bacteroidota</taxon>
        <taxon>Flavobacteriia</taxon>
        <taxon>Flavobacteriales</taxon>
        <taxon>Cryomorphaceae</taxon>
        <taxon>Cryomorpha</taxon>
    </lineage>
</organism>
<dbReference type="Proteomes" id="UP000486602">
    <property type="component" value="Unassembled WGS sequence"/>
</dbReference>